<accession>A0AAD1XY75</accession>
<dbReference type="EMBL" id="CAMPGE010023131">
    <property type="protein sequence ID" value="CAI2381104.1"/>
    <property type="molecule type" value="Genomic_DNA"/>
</dbReference>
<keyword evidence="2" id="KW-0812">Transmembrane</keyword>
<keyword evidence="2" id="KW-1133">Transmembrane helix</keyword>
<dbReference type="Pfam" id="PF00226">
    <property type="entry name" value="DnaJ"/>
    <property type="match status" value="1"/>
</dbReference>
<dbReference type="Proteomes" id="UP001295684">
    <property type="component" value="Unassembled WGS sequence"/>
</dbReference>
<reference evidence="4" key="1">
    <citation type="submission" date="2023-07" db="EMBL/GenBank/DDBJ databases">
        <authorList>
            <consortium name="AG Swart"/>
            <person name="Singh M."/>
            <person name="Singh A."/>
            <person name="Seah K."/>
            <person name="Emmerich C."/>
        </authorList>
    </citation>
    <scope>NUCLEOTIDE SEQUENCE</scope>
    <source>
        <strain evidence="4">DP1</strain>
    </source>
</reference>
<dbReference type="PROSITE" id="PS50076">
    <property type="entry name" value="DNAJ_2"/>
    <property type="match status" value="1"/>
</dbReference>
<dbReference type="InterPro" id="IPR018253">
    <property type="entry name" value="DnaJ_domain_CS"/>
</dbReference>
<dbReference type="SUPFAM" id="SSF46565">
    <property type="entry name" value="Chaperone J-domain"/>
    <property type="match status" value="1"/>
</dbReference>
<dbReference type="PROSITE" id="PS00636">
    <property type="entry name" value="DNAJ_1"/>
    <property type="match status" value="1"/>
</dbReference>
<keyword evidence="2" id="KW-0472">Membrane</keyword>
<comment type="caution">
    <text evidence="4">The sequence shown here is derived from an EMBL/GenBank/DDBJ whole genome shotgun (WGS) entry which is preliminary data.</text>
</comment>
<sequence>MLLRFQRGRGINKIVYSQDPLGVRFSSQNVPISSFFRQNSQLLGYSKFSFCSKNNPPVPKINKCYYETLDVDKEANSVEIKDAYHEIAKKFHPDRNPEALEYFTHVTKAYETLYDDHKRAIYDEDSLTDAEFFTIKIGPIKLNLLIIFPLTFIIFLAYFGNKLLNKKKGPCPIDHDHQQMFKRK</sequence>
<proteinExistence type="predicted"/>
<dbReference type="InterPro" id="IPR036869">
    <property type="entry name" value="J_dom_sf"/>
</dbReference>
<name>A0AAD1XY75_EUPCR</name>
<dbReference type="InterPro" id="IPR001623">
    <property type="entry name" value="DnaJ_domain"/>
</dbReference>
<protein>
    <recommendedName>
        <fullName evidence="3">J domain-containing protein</fullName>
    </recommendedName>
</protein>
<organism evidence="4 5">
    <name type="scientific">Euplotes crassus</name>
    <dbReference type="NCBI Taxonomy" id="5936"/>
    <lineage>
        <taxon>Eukaryota</taxon>
        <taxon>Sar</taxon>
        <taxon>Alveolata</taxon>
        <taxon>Ciliophora</taxon>
        <taxon>Intramacronucleata</taxon>
        <taxon>Spirotrichea</taxon>
        <taxon>Hypotrichia</taxon>
        <taxon>Euplotida</taxon>
        <taxon>Euplotidae</taxon>
        <taxon>Moneuplotes</taxon>
    </lineage>
</organism>
<dbReference type="AlphaFoldDB" id="A0AAD1XY75"/>
<evidence type="ECO:0000256" key="1">
    <source>
        <dbReference type="ARBA" id="ARBA00023186"/>
    </source>
</evidence>
<dbReference type="Gene3D" id="1.10.287.110">
    <property type="entry name" value="DnaJ domain"/>
    <property type="match status" value="1"/>
</dbReference>
<dbReference type="InterPro" id="IPR051938">
    <property type="entry name" value="Apopto_cytoskel_mod"/>
</dbReference>
<evidence type="ECO:0000313" key="5">
    <source>
        <dbReference type="Proteomes" id="UP001295684"/>
    </source>
</evidence>
<dbReference type="SMART" id="SM00271">
    <property type="entry name" value="DnaJ"/>
    <property type="match status" value="1"/>
</dbReference>
<dbReference type="PRINTS" id="PR00625">
    <property type="entry name" value="JDOMAIN"/>
</dbReference>
<dbReference type="PANTHER" id="PTHR44145">
    <property type="entry name" value="DNAJ HOMOLOG SUBFAMILY A MEMBER 3, MITOCHONDRIAL"/>
    <property type="match status" value="1"/>
</dbReference>
<feature type="domain" description="J" evidence="3">
    <location>
        <begin position="64"/>
        <end position="126"/>
    </location>
</feature>
<dbReference type="CDD" id="cd06257">
    <property type="entry name" value="DnaJ"/>
    <property type="match status" value="1"/>
</dbReference>
<keyword evidence="5" id="KW-1185">Reference proteome</keyword>
<feature type="transmembrane region" description="Helical" evidence="2">
    <location>
        <begin position="142"/>
        <end position="160"/>
    </location>
</feature>
<evidence type="ECO:0000256" key="2">
    <source>
        <dbReference type="SAM" id="Phobius"/>
    </source>
</evidence>
<evidence type="ECO:0000313" key="4">
    <source>
        <dbReference type="EMBL" id="CAI2381104.1"/>
    </source>
</evidence>
<evidence type="ECO:0000259" key="3">
    <source>
        <dbReference type="PROSITE" id="PS50076"/>
    </source>
</evidence>
<dbReference type="PANTHER" id="PTHR44145:SF3">
    <property type="entry name" value="DNAJ HOMOLOG SUBFAMILY A MEMBER 3, MITOCHONDRIAL"/>
    <property type="match status" value="1"/>
</dbReference>
<keyword evidence="1" id="KW-0143">Chaperone</keyword>
<gene>
    <name evidence="4" type="ORF">ECRASSUSDP1_LOCUS22550</name>
</gene>